<evidence type="ECO:0000313" key="2">
    <source>
        <dbReference type="Proteomes" id="UP001202244"/>
    </source>
</evidence>
<proteinExistence type="predicted"/>
<dbReference type="EMBL" id="CP093846">
    <property type="protein sequence ID" value="UNS96784.1"/>
    <property type="molecule type" value="Genomic_DNA"/>
</dbReference>
<reference evidence="1 2" key="1">
    <citation type="journal article" date="2023" name="Microbiol. Spectr.">
        <title>Synergy between Genome Mining, Metabolomics, and Bioinformatics Uncovers Antibacterial Chlorinated Carbazole Alkaloids and Their Biosynthetic Gene Cluster from Streptomyces tubbatahanensis sp. nov., a Novel Actinomycete Isolated from Sulu Sea, Philippines.</title>
        <authorList>
            <person name="Tenebro C.P."/>
            <person name="Trono D.J.V.L."/>
            <person name="Balida L.A.P."/>
            <person name="Bayog L.K.A."/>
            <person name="Bruna J.R."/>
            <person name="Sabido E.M."/>
            <person name="Caspe D.P.C."/>
            <person name="de Los Santos E.L.C."/>
            <person name="Saludes J.P."/>
            <person name="Dalisay D.S."/>
        </authorList>
    </citation>
    <scope>NUCLEOTIDE SEQUENCE [LARGE SCALE GENOMIC DNA]</scope>
    <source>
        <strain evidence="1 2">DSD3025</strain>
    </source>
</reference>
<keyword evidence="2" id="KW-1185">Reference proteome</keyword>
<name>A0ABY3XQU7_9ACTN</name>
<accession>A0ABY3XQU7</accession>
<organism evidence="1 2">
    <name type="scientific">Streptomyces tubbatahanensis</name>
    <dbReference type="NCBI Taxonomy" id="2923272"/>
    <lineage>
        <taxon>Bacteria</taxon>
        <taxon>Bacillati</taxon>
        <taxon>Actinomycetota</taxon>
        <taxon>Actinomycetes</taxon>
        <taxon>Kitasatosporales</taxon>
        <taxon>Streptomycetaceae</taxon>
        <taxon>Streptomyces</taxon>
    </lineage>
</organism>
<gene>
    <name evidence="1" type="ORF">MMF93_09870</name>
</gene>
<dbReference type="RefSeq" id="WP_242750815.1">
    <property type="nucleotide sequence ID" value="NZ_CP093846.1"/>
</dbReference>
<sequence length="233" mass="25580">MFGRKKEDPPVLPVRWDTEGGFTVGEVVRPSAPRRKKLIGRRAVRMPVTLDGARYFAAAAFIEQRDPEVRSYELYDATETGELLCTVASASGGRNGERYQVRDQAGRELGLVCRTPAAKRAVQHGWWLRQPGHPDVVARYHWAKGSARQIAARGRDAAVRGASGLATSVVDSVLYGDAADDTSTARPRKPVTWHADEEAVLTAGDTQGSTLYVPQARWLERRLAFALAVLQQG</sequence>
<evidence type="ECO:0000313" key="1">
    <source>
        <dbReference type="EMBL" id="UNS96784.1"/>
    </source>
</evidence>
<dbReference type="Proteomes" id="UP001202244">
    <property type="component" value="Chromosome"/>
</dbReference>
<protein>
    <submittedName>
        <fullName evidence="1">Uncharacterized protein</fullName>
    </submittedName>
</protein>